<evidence type="ECO:0000313" key="2">
    <source>
        <dbReference type="EMBL" id="MBP2179435.1"/>
    </source>
</evidence>
<feature type="domain" description="ScoMcrA-like DNA sulfur-binding" evidence="1">
    <location>
        <begin position="4"/>
        <end position="157"/>
    </location>
</feature>
<gene>
    <name evidence="2" type="ORF">JOM49_000961</name>
</gene>
<dbReference type="InterPro" id="IPR058813">
    <property type="entry name" value="DNA-SBD_ScoMcrA"/>
</dbReference>
<keyword evidence="3" id="KW-1185">Reference proteome</keyword>
<name>A0ABS4PKL3_9PSEU</name>
<organism evidence="2 3">
    <name type="scientific">Amycolatopsis magusensis</name>
    <dbReference type="NCBI Taxonomy" id="882444"/>
    <lineage>
        <taxon>Bacteria</taxon>
        <taxon>Bacillati</taxon>
        <taxon>Actinomycetota</taxon>
        <taxon>Actinomycetes</taxon>
        <taxon>Pseudonocardiales</taxon>
        <taxon>Pseudonocardiaceae</taxon>
        <taxon>Amycolatopsis</taxon>
    </lineage>
</organism>
<evidence type="ECO:0000259" key="1">
    <source>
        <dbReference type="Pfam" id="PF26340"/>
    </source>
</evidence>
<evidence type="ECO:0000313" key="3">
    <source>
        <dbReference type="Proteomes" id="UP000741013"/>
    </source>
</evidence>
<dbReference type="Proteomes" id="UP000741013">
    <property type="component" value="Unassembled WGS sequence"/>
</dbReference>
<sequence>MNESELFDQLRNLRTASTAGGRAKHKPLLLLWLFGRYVKSHSAEVTYAEAEEQVGQLIDAFGPADQSSQRDRAAMPFVHLERRLWELHDGNDQPIPPTPSRSGSWLRRNSARGRLRPEVVAHLFEARTLLAAAETLRETYLGEHEAEQIFRAVGLDRTFKAHNRAAALPTTAVRSFTTTIDASDYDSRLRRQAFTWLTELNTKHGGRIPFGLLQEFRFEGKRIPLMDPQAGIRKPKELGSALSLRTTYTPPKKQRPYEDELDANGLIRYYMYRGTDPLHFQNVAMRRAFTEKRPMIWFKGVASGLYQPHFPLWLTKDEPENLRFLISFE</sequence>
<proteinExistence type="predicted"/>
<accession>A0ABS4PKL3</accession>
<dbReference type="RefSeq" id="WP_209663145.1">
    <property type="nucleotide sequence ID" value="NZ_JAGGMS010000001.1"/>
</dbReference>
<dbReference type="Pfam" id="PF26340">
    <property type="entry name" value="DNA-SBD_ScoMcrA"/>
    <property type="match status" value="1"/>
</dbReference>
<protein>
    <recommendedName>
        <fullName evidence="1">ScoMcrA-like DNA sulfur-binding domain-containing protein</fullName>
    </recommendedName>
</protein>
<dbReference type="EMBL" id="JAGGMS010000001">
    <property type="protein sequence ID" value="MBP2179435.1"/>
    <property type="molecule type" value="Genomic_DNA"/>
</dbReference>
<comment type="caution">
    <text evidence="2">The sequence shown here is derived from an EMBL/GenBank/DDBJ whole genome shotgun (WGS) entry which is preliminary data.</text>
</comment>
<reference evidence="2 3" key="1">
    <citation type="submission" date="2021-03" db="EMBL/GenBank/DDBJ databases">
        <title>Sequencing the genomes of 1000 actinobacteria strains.</title>
        <authorList>
            <person name="Klenk H.-P."/>
        </authorList>
    </citation>
    <scope>NUCLEOTIDE SEQUENCE [LARGE SCALE GENOMIC DNA]</scope>
    <source>
        <strain evidence="2 3">DSM 45510</strain>
    </source>
</reference>